<organism evidence="1 2">
    <name type="scientific">Periconia digitata</name>
    <dbReference type="NCBI Taxonomy" id="1303443"/>
    <lineage>
        <taxon>Eukaryota</taxon>
        <taxon>Fungi</taxon>
        <taxon>Dikarya</taxon>
        <taxon>Ascomycota</taxon>
        <taxon>Pezizomycotina</taxon>
        <taxon>Dothideomycetes</taxon>
        <taxon>Pleosporomycetidae</taxon>
        <taxon>Pleosporales</taxon>
        <taxon>Massarineae</taxon>
        <taxon>Periconiaceae</taxon>
        <taxon>Periconia</taxon>
    </lineage>
</organism>
<comment type="caution">
    <text evidence="1">The sequence shown here is derived from an EMBL/GenBank/DDBJ whole genome shotgun (WGS) entry which is preliminary data.</text>
</comment>
<evidence type="ECO:0000313" key="1">
    <source>
        <dbReference type="EMBL" id="CAI6341529.1"/>
    </source>
</evidence>
<accession>A0A9W4UTH0</accession>
<reference evidence="1" key="1">
    <citation type="submission" date="2023-01" db="EMBL/GenBank/DDBJ databases">
        <authorList>
            <person name="Van Ghelder C."/>
            <person name="Rancurel C."/>
        </authorList>
    </citation>
    <scope>NUCLEOTIDE SEQUENCE</scope>
    <source>
        <strain evidence="1">CNCM I-4278</strain>
    </source>
</reference>
<protein>
    <submittedName>
        <fullName evidence="1">Uncharacterized protein</fullName>
    </submittedName>
</protein>
<gene>
    <name evidence="1" type="ORF">PDIGIT_LOCUS14726</name>
</gene>
<keyword evidence="2" id="KW-1185">Reference proteome</keyword>
<name>A0A9W4UTH0_9PLEO</name>
<proteinExistence type="predicted"/>
<dbReference type="AlphaFoldDB" id="A0A9W4UTH0"/>
<sequence>MAALISIPHTGEEEVEHVNNQHSAKGFKRKVLNWGGVTSETKKPIDLRRRRPRNIPWLFKDLQISNHFFNPFYRPYRAPCNCRQRHDPFPVFRPQGREQSSLLASTHIRILPQTS</sequence>
<dbReference type="EMBL" id="CAOQHR010000012">
    <property type="protein sequence ID" value="CAI6341529.1"/>
    <property type="molecule type" value="Genomic_DNA"/>
</dbReference>
<dbReference type="Proteomes" id="UP001152607">
    <property type="component" value="Unassembled WGS sequence"/>
</dbReference>
<evidence type="ECO:0000313" key="2">
    <source>
        <dbReference type="Proteomes" id="UP001152607"/>
    </source>
</evidence>